<dbReference type="InterPro" id="IPR011055">
    <property type="entry name" value="Dup_hybrid_motif"/>
</dbReference>
<dbReference type="OrthoDB" id="9810477at2"/>
<proteinExistence type="predicted"/>
<feature type="domain" description="M23ase beta-sheet core" evidence="2">
    <location>
        <begin position="202"/>
        <end position="298"/>
    </location>
</feature>
<dbReference type="GO" id="GO:0004222">
    <property type="term" value="F:metalloendopeptidase activity"/>
    <property type="evidence" value="ECO:0007669"/>
    <property type="project" value="TreeGrafter"/>
</dbReference>
<evidence type="ECO:0000256" key="1">
    <source>
        <dbReference type="SAM" id="Phobius"/>
    </source>
</evidence>
<accession>A0A1M5CW07</accession>
<dbReference type="SUPFAM" id="SSF51261">
    <property type="entry name" value="Duplicated hybrid motif"/>
    <property type="match status" value="1"/>
</dbReference>
<dbReference type="InterPro" id="IPR050570">
    <property type="entry name" value="Cell_wall_metabolism_enzyme"/>
</dbReference>
<sequence>MSKKVKYYYDSESLAYRKIKPKKRTKVAYALLFLVASALFGFLSFVVVMNTSYLETPKDKMMKREIDNMKISYSILNKKIEQLDAVLTSLEERDNNLYRVYFNANPIALADRRAGIITQDRYRELEGFNNSDLVINTHKKVDEIAKALVVQSRSLDGILKMAKTKGRLLASIPAIQPVKNEDLKQMASGFGYRSDPFTKARKMHEGMDFTARTGTPIYATGDGVVKRADNGLSGYGNHIQINHGYGYLTLYAHLSKIKVRPGQRVKRGDVIGFVGSTGRSEAPHLHYEVHKGGKPVNPINFYYGNISAAEYVVISKIANQENQSLD</sequence>
<name>A0A1M5CW07_9FLAO</name>
<dbReference type="InterPro" id="IPR016047">
    <property type="entry name" value="M23ase_b-sheet_dom"/>
</dbReference>
<reference evidence="3 4" key="1">
    <citation type="submission" date="2016-11" db="EMBL/GenBank/DDBJ databases">
        <authorList>
            <person name="Jaros S."/>
            <person name="Januszkiewicz K."/>
            <person name="Wedrychowicz H."/>
        </authorList>
    </citation>
    <scope>NUCLEOTIDE SEQUENCE [LARGE SCALE GENOMIC DNA]</scope>
    <source>
        <strain evidence="3 4">DSM 25660</strain>
    </source>
</reference>
<keyword evidence="1" id="KW-1133">Transmembrane helix</keyword>
<dbReference type="Pfam" id="PF01551">
    <property type="entry name" value="Peptidase_M23"/>
    <property type="match status" value="1"/>
</dbReference>
<keyword evidence="1" id="KW-0472">Membrane</keyword>
<dbReference type="STRING" id="1124188.SAMN05444377_11318"/>
<feature type="transmembrane region" description="Helical" evidence="1">
    <location>
        <begin position="27"/>
        <end position="49"/>
    </location>
</feature>
<organism evidence="3 4">
    <name type="scientific">Flavobacterium fontis</name>
    <dbReference type="NCBI Taxonomy" id="1124188"/>
    <lineage>
        <taxon>Bacteria</taxon>
        <taxon>Pseudomonadati</taxon>
        <taxon>Bacteroidota</taxon>
        <taxon>Flavobacteriia</taxon>
        <taxon>Flavobacteriales</taxon>
        <taxon>Flavobacteriaceae</taxon>
        <taxon>Flavobacterium</taxon>
    </lineage>
</organism>
<dbReference type="RefSeq" id="WP_073364129.1">
    <property type="nucleotide sequence ID" value="NZ_FQVQ01000013.1"/>
</dbReference>
<keyword evidence="4" id="KW-1185">Reference proteome</keyword>
<keyword evidence="1" id="KW-0812">Transmembrane</keyword>
<gene>
    <name evidence="3" type="ORF">SAMN05444377_11318</name>
</gene>
<protein>
    <submittedName>
        <fullName evidence="3">Peptidase family M23</fullName>
    </submittedName>
</protein>
<dbReference type="EMBL" id="FQVQ01000013">
    <property type="protein sequence ID" value="SHF58826.1"/>
    <property type="molecule type" value="Genomic_DNA"/>
</dbReference>
<evidence type="ECO:0000313" key="4">
    <source>
        <dbReference type="Proteomes" id="UP000184147"/>
    </source>
</evidence>
<evidence type="ECO:0000313" key="3">
    <source>
        <dbReference type="EMBL" id="SHF58826.1"/>
    </source>
</evidence>
<evidence type="ECO:0000259" key="2">
    <source>
        <dbReference type="Pfam" id="PF01551"/>
    </source>
</evidence>
<dbReference type="CDD" id="cd12797">
    <property type="entry name" value="M23_peptidase"/>
    <property type="match status" value="1"/>
</dbReference>
<dbReference type="Proteomes" id="UP000184147">
    <property type="component" value="Unassembled WGS sequence"/>
</dbReference>
<dbReference type="Gene3D" id="2.70.70.10">
    <property type="entry name" value="Glucose Permease (Domain IIA)"/>
    <property type="match status" value="1"/>
</dbReference>
<dbReference type="AlphaFoldDB" id="A0A1M5CW07"/>
<dbReference type="PANTHER" id="PTHR21666">
    <property type="entry name" value="PEPTIDASE-RELATED"/>
    <property type="match status" value="1"/>
</dbReference>
<dbReference type="PANTHER" id="PTHR21666:SF286">
    <property type="entry name" value="LIPOPROTEIN NLPD"/>
    <property type="match status" value="1"/>
</dbReference>
<dbReference type="FunFam" id="2.70.70.10:FF:000006">
    <property type="entry name" value="M23 family peptidase"/>
    <property type="match status" value="1"/>
</dbReference>